<dbReference type="PANTHER" id="PTHR46060">
    <property type="entry name" value="MARINER MOS1 TRANSPOSASE-LIKE PROTEIN"/>
    <property type="match status" value="1"/>
</dbReference>
<name>A0A0K2USC0_LEPSM</name>
<feature type="non-terminal residue" evidence="3">
    <location>
        <position position="302"/>
    </location>
</feature>
<protein>
    <submittedName>
        <fullName evidence="3">Histonelysine Nmethyltransferase SETMARlike [Hydra vulgaris]</fullName>
    </submittedName>
</protein>
<dbReference type="EMBL" id="HACA01023250">
    <property type="protein sequence ID" value="CDW40611.1"/>
    <property type="molecule type" value="Transcribed_RNA"/>
</dbReference>
<dbReference type="Pfam" id="PF17906">
    <property type="entry name" value="HTH_48"/>
    <property type="match status" value="1"/>
</dbReference>
<dbReference type="Gene3D" id="3.30.420.10">
    <property type="entry name" value="Ribonuclease H-like superfamily/Ribonuclease H"/>
    <property type="match status" value="1"/>
</dbReference>
<organism evidence="3">
    <name type="scientific">Lepeophtheirus salmonis</name>
    <name type="common">Salmon louse</name>
    <name type="synonym">Caligus salmonis</name>
    <dbReference type="NCBI Taxonomy" id="72036"/>
    <lineage>
        <taxon>Eukaryota</taxon>
        <taxon>Metazoa</taxon>
        <taxon>Ecdysozoa</taxon>
        <taxon>Arthropoda</taxon>
        <taxon>Crustacea</taxon>
        <taxon>Multicrustacea</taxon>
        <taxon>Hexanauplia</taxon>
        <taxon>Copepoda</taxon>
        <taxon>Siphonostomatoida</taxon>
        <taxon>Caligidae</taxon>
        <taxon>Lepeophtheirus</taxon>
    </lineage>
</organism>
<evidence type="ECO:0000259" key="2">
    <source>
        <dbReference type="Pfam" id="PF17906"/>
    </source>
</evidence>
<dbReference type="GO" id="GO:0003676">
    <property type="term" value="F:nucleic acid binding"/>
    <property type="evidence" value="ECO:0007669"/>
    <property type="project" value="InterPro"/>
</dbReference>
<dbReference type="InterPro" id="IPR041426">
    <property type="entry name" value="Mos1_HTH"/>
</dbReference>
<feature type="compositionally biased region" description="Low complexity" evidence="1">
    <location>
        <begin position="167"/>
        <end position="176"/>
    </location>
</feature>
<dbReference type="Pfam" id="PF01359">
    <property type="entry name" value="Transposase_1"/>
    <property type="match status" value="1"/>
</dbReference>
<dbReference type="OrthoDB" id="6371477at2759"/>
<accession>A0A0K2USC0</accession>
<reference evidence="3" key="1">
    <citation type="submission" date="2014-05" db="EMBL/GenBank/DDBJ databases">
        <authorList>
            <person name="Chronopoulou M."/>
        </authorList>
    </citation>
    <scope>NUCLEOTIDE SEQUENCE</scope>
    <source>
        <tissue evidence="3">Whole organism</tissue>
    </source>
</reference>
<evidence type="ECO:0000256" key="1">
    <source>
        <dbReference type="SAM" id="MobiDB-lite"/>
    </source>
</evidence>
<dbReference type="PANTHER" id="PTHR46060:SF1">
    <property type="entry name" value="MARINER MOS1 TRANSPOSASE-LIKE PROTEIN"/>
    <property type="match status" value="1"/>
</dbReference>
<evidence type="ECO:0000313" key="3">
    <source>
        <dbReference type="EMBL" id="CDW40611.1"/>
    </source>
</evidence>
<sequence>MDQKQFRVLILHCFLMGKNTVKTKKWLAKCYGDSAPSETTIKRWFADFKCGRRDTNDAERSGRPNDAVTTENIKKIHNIVLNDREVKLRELSNMVKISKERVAFILQEHLSMRKLCSKWVPRFLTVEQKQKRADDSEKALALFQRNKLEFLSRYVTMEETWIHPVTPESNPSSSDEPSPKRPKVTQSAKKVMASVFWDAHGVIFIDYLEKGNAINSEYYIALLDRLKDEIIEKRPHLKEKKVLFHQDNTPFYNSTKITAKVQELNFELLSHPPHSPDLAPSNYWLFADLKKKLADTMVNYWR</sequence>
<dbReference type="GO" id="GO:0032259">
    <property type="term" value="P:methylation"/>
    <property type="evidence" value="ECO:0007669"/>
    <property type="project" value="UniProtKB-KW"/>
</dbReference>
<proteinExistence type="predicted"/>
<dbReference type="GO" id="GO:0008168">
    <property type="term" value="F:methyltransferase activity"/>
    <property type="evidence" value="ECO:0007669"/>
    <property type="project" value="UniProtKB-KW"/>
</dbReference>
<feature type="domain" description="Mos1 transposase HTH" evidence="2">
    <location>
        <begin position="4"/>
        <end position="51"/>
    </location>
</feature>
<keyword evidence="3" id="KW-0808">Transferase</keyword>
<feature type="region of interest" description="Disordered" evidence="1">
    <location>
        <begin position="165"/>
        <end position="184"/>
    </location>
</feature>
<dbReference type="AlphaFoldDB" id="A0A0K2USC0"/>
<dbReference type="InterPro" id="IPR001888">
    <property type="entry name" value="Transposase_1"/>
</dbReference>
<dbReference type="InterPro" id="IPR036397">
    <property type="entry name" value="RNaseH_sf"/>
</dbReference>
<dbReference type="Gene3D" id="1.10.10.1450">
    <property type="match status" value="1"/>
</dbReference>
<dbReference type="InterPro" id="IPR052709">
    <property type="entry name" value="Transposase-MT_Hybrid"/>
</dbReference>
<keyword evidence="3" id="KW-0489">Methyltransferase</keyword>